<dbReference type="Proteomes" id="UP000179243">
    <property type="component" value="Unassembled WGS sequence"/>
</dbReference>
<dbReference type="InterPro" id="IPR024087">
    <property type="entry name" value="Creatininase-like_sf"/>
</dbReference>
<dbReference type="GO" id="GO:0016811">
    <property type="term" value="F:hydrolase activity, acting on carbon-nitrogen (but not peptide) bonds, in linear amides"/>
    <property type="evidence" value="ECO:0007669"/>
    <property type="project" value="TreeGrafter"/>
</dbReference>
<dbReference type="EMBL" id="MFYX01000099">
    <property type="protein sequence ID" value="OGK02974.1"/>
    <property type="molecule type" value="Genomic_DNA"/>
</dbReference>
<evidence type="ECO:0000256" key="5">
    <source>
        <dbReference type="ARBA" id="ARBA00024029"/>
    </source>
</evidence>
<dbReference type="GO" id="GO:0009231">
    <property type="term" value="P:riboflavin biosynthetic process"/>
    <property type="evidence" value="ECO:0007669"/>
    <property type="project" value="TreeGrafter"/>
</dbReference>
<comment type="cofactor">
    <cofactor evidence="1">
        <name>Zn(2+)</name>
        <dbReference type="ChEBI" id="CHEBI:29105"/>
    </cofactor>
</comment>
<evidence type="ECO:0000313" key="6">
    <source>
        <dbReference type="EMBL" id="OGK02974.1"/>
    </source>
</evidence>
<name>A0A1F7F8I4_UNCRA</name>
<sequence length="267" mass="30018">MNWELLTSPEFEKAVKKCGRVCLLPFGVVEKHGDHLPLGMDAIAIHEVATKAAERETAMVFPSFYLGQICEARHVPGTIALRPDLLAPVLENMCDEIGRNGFTKVLIVNGHGGNIDFLKFFSMTMLGRDKEYMLYVCQPWCDNKEASAHLESPSGGGHGGEAETSVMMHLCPEIVKYRTYGKYGKALGRFDRFRKEGVESGIWWYADYPGHFAGDQTPCTAQKGKKIQQAHVNTLVRQIRVVKKDDAPARLYREFLKRAKKPANRFP</sequence>
<dbReference type="InterPro" id="IPR003785">
    <property type="entry name" value="Creatininase/forma_Hydrolase"/>
</dbReference>
<dbReference type="SUPFAM" id="SSF102215">
    <property type="entry name" value="Creatininase"/>
    <property type="match status" value="1"/>
</dbReference>
<dbReference type="GO" id="GO:0046872">
    <property type="term" value="F:metal ion binding"/>
    <property type="evidence" value="ECO:0007669"/>
    <property type="project" value="UniProtKB-KW"/>
</dbReference>
<protein>
    <recommendedName>
        <fullName evidence="8">Creatininase</fullName>
    </recommendedName>
</protein>
<dbReference type="AlphaFoldDB" id="A0A1F7F8I4"/>
<comment type="similarity">
    <text evidence="5">Belongs to the creatininase superfamily.</text>
</comment>
<dbReference type="PANTHER" id="PTHR35005:SF1">
    <property type="entry name" value="2-AMINO-5-FORMYLAMINO-6-RIBOSYLAMINOPYRIMIDIN-4(3H)-ONE 5'-MONOPHOSPHATE DEFORMYLASE"/>
    <property type="match status" value="1"/>
</dbReference>
<accession>A0A1F7F8I4</accession>
<dbReference type="Pfam" id="PF02633">
    <property type="entry name" value="Creatininase"/>
    <property type="match status" value="1"/>
</dbReference>
<evidence type="ECO:0008006" key="8">
    <source>
        <dbReference type="Google" id="ProtNLM"/>
    </source>
</evidence>
<reference evidence="6 7" key="1">
    <citation type="journal article" date="2016" name="Nat. Commun.">
        <title>Thousands of microbial genomes shed light on interconnected biogeochemical processes in an aquifer system.</title>
        <authorList>
            <person name="Anantharaman K."/>
            <person name="Brown C.T."/>
            <person name="Hug L.A."/>
            <person name="Sharon I."/>
            <person name="Castelle C.J."/>
            <person name="Probst A.J."/>
            <person name="Thomas B.C."/>
            <person name="Singh A."/>
            <person name="Wilkins M.J."/>
            <person name="Karaoz U."/>
            <person name="Brodie E.L."/>
            <person name="Williams K.H."/>
            <person name="Hubbard S.S."/>
            <person name="Banfield J.F."/>
        </authorList>
    </citation>
    <scope>NUCLEOTIDE SEQUENCE [LARGE SCALE GENOMIC DNA]</scope>
</reference>
<keyword evidence="3" id="KW-0378">Hydrolase</keyword>
<gene>
    <name evidence="6" type="ORF">A2519_06410</name>
</gene>
<evidence type="ECO:0000256" key="2">
    <source>
        <dbReference type="ARBA" id="ARBA00022723"/>
    </source>
</evidence>
<organism evidence="6 7">
    <name type="scientific">Candidatus Raymondbacteria bacterium RIFOXYD12_FULL_49_13</name>
    <dbReference type="NCBI Taxonomy" id="1817890"/>
    <lineage>
        <taxon>Bacteria</taxon>
        <taxon>Raymondiibacteriota</taxon>
    </lineage>
</organism>
<proteinExistence type="inferred from homology"/>
<evidence type="ECO:0000256" key="4">
    <source>
        <dbReference type="ARBA" id="ARBA00022833"/>
    </source>
</evidence>
<keyword evidence="4" id="KW-0862">Zinc</keyword>
<evidence type="ECO:0000256" key="1">
    <source>
        <dbReference type="ARBA" id="ARBA00001947"/>
    </source>
</evidence>
<evidence type="ECO:0000256" key="3">
    <source>
        <dbReference type="ARBA" id="ARBA00022801"/>
    </source>
</evidence>
<dbReference type="Gene3D" id="3.40.50.10310">
    <property type="entry name" value="Creatininase"/>
    <property type="match status" value="1"/>
</dbReference>
<dbReference type="PANTHER" id="PTHR35005">
    <property type="entry name" value="3-DEHYDRO-SCYLLO-INOSOSE HYDROLASE"/>
    <property type="match status" value="1"/>
</dbReference>
<keyword evidence="2" id="KW-0479">Metal-binding</keyword>
<evidence type="ECO:0000313" key="7">
    <source>
        <dbReference type="Proteomes" id="UP000179243"/>
    </source>
</evidence>
<comment type="caution">
    <text evidence="6">The sequence shown here is derived from an EMBL/GenBank/DDBJ whole genome shotgun (WGS) entry which is preliminary data.</text>
</comment>